<gene>
    <name evidence="2" type="ORF">BN14_08384</name>
</gene>
<dbReference type="AlphaFoldDB" id="M5C4N8"/>
<evidence type="ECO:0000313" key="2">
    <source>
        <dbReference type="EMBL" id="CCO34289.1"/>
    </source>
</evidence>
<name>M5C4N8_THACB</name>
<dbReference type="HOGENOM" id="CLU_073917_0_0_1"/>
<proteinExistence type="predicted"/>
<evidence type="ECO:0000313" key="3">
    <source>
        <dbReference type="Proteomes" id="UP000012065"/>
    </source>
</evidence>
<protein>
    <submittedName>
        <fullName evidence="2">Uncharacterized protein</fullName>
    </submittedName>
</protein>
<feature type="region of interest" description="Disordered" evidence="1">
    <location>
        <begin position="25"/>
        <end position="55"/>
    </location>
</feature>
<evidence type="ECO:0000256" key="1">
    <source>
        <dbReference type="SAM" id="MobiDB-lite"/>
    </source>
</evidence>
<reference evidence="2 3" key="1">
    <citation type="journal article" date="2013" name="J. Biotechnol.">
        <title>Establishment and interpretation of the genome sequence of the phytopathogenic fungus Rhizoctonia solani AG1-IB isolate 7/3/14.</title>
        <authorList>
            <person name="Wibberg D.W."/>
            <person name="Jelonek L.J."/>
            <person name="Rupp O.R."/>
            <person name="Hennig M.H."/>
            <person name="Eikmeyer F.E."/>
            <person name="Goesmann A.G."/>
            <person name="Hartmann A.H."/>
            <person name="Borriss R.B."/>
            <person name="Grosch R.G."/>
            <person name="Puehler A.P."/>
            <person name="Schlueter A.S."/>
        </authorList>
    </citation>
    <scope>NUCLEOTIDE SEQUENCE [LARGE SCALE GENOMIC DNA]</scope>
    <source>
        <strain evidence="3">AG1-IB / isolate 7/3/14</strain>
    </source>
</reference>
<accession>M5C4N8</accession>
<feature type="compositionally biased region" description="Basic and acidic residues" evidence="1">
    <location>
        <begin position="26"/>
        <end position="36"/>
    </location>
</feature>
<dbReference type="Proteomes" id="UP000012065">
    <property type="component" value="Unassembled WGS sequence"/>
</dbReference>
<sequence length="247" mass="26975">MSQAASTVMQSQELCLSQLSPGALKRRLDLESDNKQSQRSSAPPPRSRRRLQSPTGELAFSVGGASAALSMVSLDHKAVPAPAGTEEEEDLGYVKSEATRTTSHYEVIKDLVDHLYTLKSGENSLLETDKGGFPPLSALQYFKKEADAWEACYGNLTEEFLRGQSPAEVKAKQSRNEDFSHAMEAPTVEEFYKCLREAQPCDLAMGFPSLKAFAQHHYKDASGLPQGVCPPKELKKATVNLPAGVQE</sequence>
<comment type="caution">
    <text evidence="2">The sequence shown here is derived from an EMBL/GenBank/DDBJ whole genome shotgun (WGS) entry which is preliminary data.</text>
</comment>
<organism evidence="2 3">
    <name type="scientific">Thanatephorus cucumeris (strain AG1-IB / isolate 7/3/14)</name>
    <name type="common">Lettuce bottom rot fungus</name>
    <name type="synonym">Rhizoctonia solani</name>
    <dbReference type="NCBI Taxonomy" id="1108050"/>
    <lineage>
        <taxon>Eukaryota</taxon>
        <taxon>Fungi</taxon>
        <taxon>Dikarya</taxon>
        <taxon>Basidiomycota</taxon>
        <taxon>Agaricomycotina</taxon>
        <taxon>Agaricomycetes</taxon>
        <taxon>Cantharellales</taxon>
        <taxon>Ceratobasidiaceae</taxon>
        <taxon>Rhizoctonia</taxon>
        <taxon>Rhizoctonia solani AG-1</taxon>
    </lineage>
</organism>
<dbReference type="EMBL" id="CAOJ01012872">
    <property type="protein sequence ID" value="CCO34289.1"/>
    <property type="molecule type" value="Genomic_DNA"/>
</dbReference>